<name>A0ABU4HWD9_9ACTN</name>
<feature type="compositionally biased region" description="Pro residues" evidence="1">
    <location>
        <begin position="44"/>
        <end position="54"/>
    </location>
</feature>
<evidence type="ECO:0000313" key="3">
    <source>
        <dbReference type="Proteomes" id="UP001284601"/>
    </source>
</evidence>
<dbReference type="RefSeq" id="WP_318600108.1">
    <property type="nucleotide sequence ID" value="NZ_JAWSTH010000097.1"/>
</dbReference>
<protein>
    <recommendedName>
        <fullName evidence="4">DUF2339 domain-containing protein</fullName>
    </recommendedName>
</protein>
<evidence type="ECO:0000313" key="2">
    <source>
        <dbReference type="EMBL" id="MDW5597642.1"/>
    </source>
</evidence>
<comment type="caution">
    <text evidence="2">The sequence shown here is derived from an EMBL/GenBank/DDBJ whole genome shotgun (WGS) entry which is preliminary data.</text>
</comment>
<evidence type="ECO:0008006" key="4">
    <source>
        <dbReference type="Google" id="ProtNLM"/>
    </source>
</evidence>
<accession>A0ABU4HWD9</accession>
<dbReference type="Proteomes" id="UP001284601">
    <property type="component" value="Unassembled WGS sequence"/>
</dbReference>
<proteinExistence type="predicted"/>
<dbReference type="EMBL" id="JAWSTH010000097">
    <property type="protein sequence ID" value="MDW5597642.1"/>
    <property type="molecule type" value="Genomic_DNA"/>
</dbReference>
<keyword evidence="3" id="KW-1185">Reference proteome</keyword>
<sequence>MSRDPLVAELVDRLVEIRCAGLLRENRELRERLAVRGVAAPAPARSPAPEPQAPDMPEASGAPRPLFPRFTPAPPARARPRLRLVAGGAEERQP</sequence>
<reference evidence="3" key="1">
    <citation type="submission" date="2023-07" db="EMBL/GenBank/DDBJ databases">
        <title>Conexibacter stalactiti sp. nov., isolated from stalactites in a lava cave and emended description of the genus Conexibacter.</title>
        <authorList>
            <person name="Lee S.D."/>
        </authorList>
    </citation>
    <scope>NUCLEOTIDE SEQUENCE [LARGE SCALE GENOMIC DNA]</scope>
    <source>
        <strain evidence="3">KCTC 39840</strain>
    </source>
</reference>
<gene>
    <name evidence="2" type="ORF">R7226_25045</name>
</gene>
<organism evidence="2 3">
    <name type="scientific">Conexibacter stalactiti</name>
    <dbReference type="NCBI Taxonomy" id="1940611"/>
    <lineage>
        <taxon>Bacteria</taxon>
        <taxon>Bacillati</taxon>
        <taxon>Actinomycetota</taxon>
        <taxon>Thermoleophilia</taxon>
        <taxon>Solirubrobacterales</taxon>
        <taxon>Conexibacteraceae</taxon>
        <taxon>Conexibacter</taxon>
    </lineage>
</organism>
<feature type="region of interest" description="Disordered" evidence="1">
    <location>
        <begin position="37"/>
        <end position="94"/>
    </location>
</feature>
<evidence type="ECO:0000256" key="1">
    <source>
        <dbReference type="SAM" id="MobiDB-lite"/>
    </source>
</evidence>